<evidence type="ECO:0000313" key="2">
    <source>
        <dbReference type="EMBL" id="OAF63346.1"/>
    </source>
</evidence>
<gene>
    <name evidence="2" type="ORF">VC83_00173</name>
</gene>
<proteinExistence type="predicted"/>
<dbReference type="RefSeq" id="XP_024328615.1">
    <property type="nucleotide sequence ID" value="XM_024463869.1"/>
</dbReference>
<reference evidence="2" key="1">
    <citation type="submission" date="2016-03" db="EMBL/GenBank/DDBJ databases">
        <title>Updated assembly of Pseudogymnoascus destructans, the fungus causing white-nose syndrome of bats.</title>
        <authorList>
            <person name="Palmer J.M."/>
            <person name="Drees K.P."/>
            <person name="Foster J.T."/>
            <person name="Lindner D.L."/>
        </authorList>
    </citation>
    <scope>NUCLEOTIDE SEQUENCE [LARGE SCALE GENOMIC DNA]</scope>
    <source>
        <strain evidence="2">20631-21</strain>
    </source>
</reference>
<sequence length="119" mass="14008">MIQIELWWWNVNVEKQMRGRFYRQGQDKEVKVYRLKSNAVVDRIISENQVNKGLYNDTMMGTIVCDDSQEVVIPPVFESRELDEEETELYRLHQQLSAHSSPSLPRREDRSLPRLSGIG</sequence>
<accession>A0A177AMR6</accession>
<dbReference type="Proteomes" id="UP000077154">
    <property type="component" value="Unassembled WGS sequence"/>
</dbReference>
<dbReference type="AlphaFoldDB" id="A0A177AMR6"/>
<evidence type="ECO:0000256" key="1">
    <source>
        <dbReference type="SAM" id="MobiDB-lite"/>
    </source>
</evidence>
<organism evidence="2">
    <name type="scientific">Pseudogymnoascus destructans</name>
    <dbReference type="NCBI Taxonomy" id="655981"/>
    <lineage>
        <taxon>Eukaryota</taxon>
        <taxon>Fungi</taxon>
        <taxon>Dikarya</taxon>
        <taxon>Ascomycota</taxon>
        <taxon>Pezizomycotina</taxon>
        <taxon>Leotiomycetes</taxon>
        <taxon>Thelebolales</taxon>
        <taxon>Thelebolaceae</taxon>
        <taxon>Pseudogymnoascus</taxon>
    </lineage>
</organism>
<dbReference type="InterPro" id="IPR027417">
    <property type="entry name" value="P-loop_NTPase"/>
</dbReference>
<dbReference type="SUPFAM" id="SSF52540">
    <property type="entry name" value="P-loop containing nucleoside triphosphate hydrolases"/>
    <property type="match status" value="1"/>
</dbReference>
<dbReference type="OrthoDB" id="5399953at2759"/>
<dbReference type="EMBL" id="KV441386">
    <property type="protein sequence ID" value="OAF63346.1"/>
    <property type="molecule type" value="Genomic_DNA"/>
</dbReference>
<name>A0A177AMR6_9PEZI</name>
<dbReference type="GeneID" id="36283272"/>
<feature type="region of interest" description="Disordered" evidence="1">
    <location>
        <begin position="96"/>
        <end position="119"/>
    </location>
</feature>
<dbReference type="Gene3D" id="3.40.50.300">
    <property type="entry name" value="P-loop containing nucleotide triphosphate hydrolases"/>
    <property type="match status" value="1"/>
</dbReference>
<dbReference type="VEuPathDB" id="FungiDB:GMDG_07130"/>
<protein>
    <submittedName>
        <fullName evidence="2">Uncharacterized protein</fullName>
    </submittedName>
</protein>